<dbReference type="InterPro" id="IPR050816">
    <property type="entry name" value="Flavin-dep_Halogenase_NPB"/>
</dbReference>
<evidence type="ECO:0000313" key="4">
    <source>
        <dbReference type="Proteomes" id="UP000199385"/>
    </source>
</evidence>
<feature type="domain" description="FAD-binding" evidence="2">
    <location>
        <begin position="6"/>
        <end position="362"/>
    </location>
</feature>
<comment type="similarity">
    <text evidence="1">Belongs to the flavin-dependent halogenase family. Bacterial tryptophan halogenase subfamily.</text>
</comment>
<evidence type="ECO:0000256" key="1">
    <source>
        <dbReference type="ARBA" id="ARBA00038396"/>
    </source>
</evidence>
<dbReference type="PRINTS" id="PR00420">
    <property type="entry name" value="RNGMNOXGNASE"/>
</dbReference>
<dbReference type="STRING" id="261654.GA0070611_2098"/>
<dbReference type="PATRIC" id="fig|261654.4.peg.2135"/>
<protein>
    <submittedName>
        <fullName evidence="3">FADH2 O2-dependent halogenase</fullName>
    </submittedName>
</protein>
<reference evidence="4" key="1">
    <citation type="submission" date="2016-06" db="EMBL/GenBank/DDBJ databases">
        <authorList>
            <person name="Varghese N."/>
            <person name="Submissions Spin"/>
        </authorList>
    </citation>
    <scope>NUCLEOTIDE SEQUENCE [LARGE SCALE GENOMIC DNA]</scope>
    <source>
        <strain evidence="4">DSM 44815</strain>
    </source>
</reference>
<evidence type="ECO:0000259" key="2">
    <source>
        <dbReference type="Pfam" id="PF01494"/>
    </source>
</evidence>
<gene>
    <name evidence="3" type="ORF">GA0070611_2098</name>
</gene>
<keyword evidence="4" id="KW-1185">Reference proteome</keyword>
<proteinExistence type="inferred from homology"/>
<dbReference type="InterPro" id="IPR002938">
    <property type="entry name" value="FAD-bd"/>
</dbReference>
<dbReference type="EMBL" id="LT594323">
    <property type="protein sequence ID" value="SBT42803.1"/>
    <property type="molecule type" value="Genomic_DNA"/>
</dbReference>
<accession>A0A1A8ZG38</accession>
<dbReference type="Pfam" id="PF01494">
    <property type="entry name" value="FAD_binding_3"/>
    <property type="match status" value="1"/>
</dbReference>
<evidence type="ECO:0000313" key="3">
    <source>
        <dbReference type="EMBL" id="SBT42803.1"/>
    </source>
</evidence>
<organism evidence="3 4">
    <name type="scientific">Micromonospora auratinigra</name>
    <dbReference type="NCBI Taxonomy" id="261654"/>
    <lineage>
        <taxon>Bacteria</taxon>
        <taxon>Bacillati</taxon>
        <taxon>Actinomycetota</taxon>
        <taxon>Actinomycetes</taxon>
        <taxon>Micromonosporales</taxon>
        <taxon>Micromonosporaceae</taxon>
        <taxon>Micromonospora</taxon>
    </lineage>
</organism>
<dbReference type="InterPro" id="IPR036188">
    <property type="entry name" value="FAD/NAD-bd_sf"/>
</dbReference>
<dbReference type="PANTHER" id="PTHR43747">
    <property type="entry name" value="FAD-BINDING PROTEIN"/>
    <property type="match status" value="1"/>
</dbReference>
<dbReference type="SUPFAM" id="SSF51905">
    <property type="entry name" value="FAD/NAD(P)-binding domain"/>
    <property type="match status" value="1"/>
</dbReference>
<dbReference type="Proteomes" id="UP000199385">
    <property type="component" value="Chromosome I"/>
</dbReference>
<dbReference type="AlphaFoldDB" id="A0A1A8ZG38"/>
<sequence length="451" mass="50360">MSVEYDYDVAVIGGGPAGSTMASYLAKAGLSVAVFEGAVFPREHVGESLVTATNPVMKEIGVLPKVEAAGFPRKYGAAWTSADNRPISPLDFDVSSHGWGTAEIRYSERPRANDDREYAFHVDRGAFDLILLKHAEELGAKVFSGVRVNGVDFTDPDRPLVRAKVGGQRVEVPVRMVVDASGRQTLLGNQLKVKVPDPVFNQYAIHTWFDDLDRQALARDPEHADYIHVHFLPQEDTWVWQIPITDTITSIGVVTQKARFKAAKDDLDTFFWDTVASRPDLEKALRECRQLRPLKTEGDYSYAMRQIAGDGMVLIGDAARFVDPIFSSGVSVAMNSARLAAKDIIAAKEAGDFRVHRFDNYVNTLRKGVNIWYDFISIYYRLNILFTAFIDDPKYRMDVIRMLQGDVYDGPEPPALQEMRDFVKAVEEDPTHLWHDRLGNLRASAAGAALF</sequence>
<dbReference type="RefSeq" id="WP_197675899.1">
    <property type="nucleotide sequence ID" value="NZ_LT594323.1"/>
</dbReference>
<name>A0A1A8ZG38_9ACTN</name>
<dbReference type="Gene3D" id="3.50.50.60">
    <property type="entry name" value="FAD/NAD(P)-binding domain"/>
    <property type="match status" value="1"/>
</dbReference>
<dbReference type="PANTHER" id="PTHR43747:SF1">
    <property type="entry name" value="SLR1998 PROTEIN"/>
    <property type="match status" value="1"/>
</dbReference>
<dbReference type="GO" id="GO:0071949">
    <property type="term" value="F:FAD binding"/>
    <property type="evidence" value="ECO:0007669"/>
    <property type="project" value="InterPro"/>
</dbReference>